<evidence type="ECO:0000256" key="3">
    <source>
        <dbReference type="ARBA" id="ARBA00022475"/>
    </source>
</evidence>
<accession>A0ABM9BWE3</accession>
<reference evidence="9" key="1">
    <citation type="submission" date="2022-01" db="EMBL/GenBank/DDBJ databases">
        <authorList>
            <person name="Criscuolo A."/>
        </authorList>
    </citation>
    <scope>NUCLEOTIDE SEQUENCE</scope>
    <source>
        <strain evidence="9">CIP111892</strain>
    </source>
</reference>
<dbReference type="PROSITE" id="PS50928">
    <property type="entry name" value="ABC_TM1"/>
    <property type="match status" value="1"/>
</dbReference>
<dbReference type="SUPFAM" id="SSF161098">
    <property type="entry name" value="MetI-like"/>
    <property type="match status" value="1"/>
</dbReference>
<comment type="subcellular location">
    <subcellularLocation>
        <location evidence="1 7">Cell membrane</location>
        <topology evidence="1 7">Multi-pass membrane protein</topology>
    </subcellularLocation>
</comment>
<proteinExistence type="inferred from homology"/>
<dbReference type="RefSeq" id="WP_236332291.1">
    <property type="nucleotide sequence ID" value="NZ_CAKMMG010000001.1"/>
</dbReference>
<dbReference type="InterPro" id="IPR051393">
    <property type="entry name" value="ABC_transporter_permease"/>
</dbReference>
<keyword evidence="10" id="KW-1185">Reference proteome</keyword>
<feature type="transmembrane region" description="Helical" evidence="7">
    <location>
        <begin position="31"/>
        <end position="58"/>
    </location>
</feature>
<evidence type="ECO:0000259" key="8">
    <source>
        <dbReference type="PROSITE" id="PS50928"/>
    </source>
</evidence>
<comment type="similarity">
    <text evidence="7">Belongs to the binding-protein-dependent transport system permease family.</text>
</comment>
<evidence type="ECO:0000256" key="1">
    <source>
        <dbReference type="ARBA" id="ARBA00004651"/>
    </source>
</evidence>
<dbReference type="PANTHER" id="PTHR30193:SF1">
    <property type="entry name" value="ABC TRANSPORTER PERMEASE PROTEIN YESP-RELATED"/>
    <property type="match status" value="1"/>
</dbReference>
<evidence type="ECO:0000256" key="4">
    <source>
        <dbReference type="ARBA" id="ARBA00022692"/>
    </source>
</evidence>
<dbReference type="Pfam" id="PF00528">
    <property type="entry name" value="BPD_transp_1"/>
    <property type="match status" value="1"/>
</dbReference>
<dbReference type="InterPro" id="IPR000515">
    <property type="entry name" value="MetI-like"/>
</dbReference>
<feature type="transmembrane region" description="Helical" evidence="7">
    <location>
        <begin position="176"/>
        <end position="202"/>
    </location>
</feature>
<dbReference type="Proteomes" id="UP000838324">
    <property type="component" value="Unassembled WGS sequence"/>
</dbReference>
<evidence type="ECO:0000256" key="6">
    <source>
        <dbReference type="ARBA" id="ARBA00023136"/>
    </source>
</evidence>
<keyword evidence="6 7" id="KW-0472">Membrane</keyword>
<gene>
    <name evidence="9" type="primary">araP_1</name>
    <name evidence="9" type="ORF">PAECIP111892_01965</name>
</gene>
<evidence type="ECO:0000256" key="2">
    <source>
        <dbReference type="ARBA" id="ARBA00022448"/>
    </source>
</evidence>
<evidence type="ECO:0000313" key="10">
    <source>
        <dbReference type="Proteomes" id="UP000838324"/>
    </source>
</evidence>
<dbReference type="Gene3D" id="1.10.3720.10">
    <property type="entry name" value="MetI-like"/>
    <property type="match status" value="1"/>
</dbReference>
<evidence type="ECO:0000313" key="9">
    <source>
        <dbReference type="EMBL" id="CAH1195131.1"/>
    </source>
</evidence>
<dbReference type="InterPro" id="IPR035906">
    <property type="entry name" value="MetI-like_sf"/>
</dbReference>
<sequence>MSTAVQLDWEKTQMDAQRQARKKRMKNLRTGLLFTSPVLLGYSIFIVVPLVITFVLSFTDYSIGAPMHFIGWSNFTDMFSGRDMFFYPAVKATFYYVFVSVPVGIVFAFFVAVLLNQKIKARAFFRGVFYLPVIIPIASAGIIWMWMLQPDFGVVNYMLQTLHLPTSLWLASDNTVIPTLILFSLWNSGSMIVIFLAGLQGIPAHLYEALEVDGGNAWHKLRYITIPMSSPIIFFNTVMGFINAFQTFVQPMVMTSGNSGSGAAAMGGPDNASLLYVLYLFQNAFRFSKMGAASANAVLLFIVTLIFTFLIFRFSKSFVHYEGDGKRS</sequence>
<protein>
    <submittedName>
        <fullName evidence="9">L-arabinose transport system permease protein AraP</fullName>
    </submittedName>
</protein>
<dbReference type="EMBL" id="CAKMMG010000001">
    <property type="protein sequence ID" value="CAH1195131.1"/>
    <property type="molecule type" value="Genomic_DNA"/>
</dbReference>
<feature type="transmembrane region" description="Helical" evidence="7">
    <location>
        <begin position="293"/>
        <end position="312"/>
    </location>
</feature>
<evidence type="ECO:0000256" key="5">
    <source>
        <dbReference type="ARBA" id="ARBA00022989"/>
    </source>
</evidence>
<feature type="domain" description="ABC transmembrane type-1" evidence="8">
    <location>
        <begin position="90"/>
        <end position="311"/>
    </location>
</feature>
<evidence type="ECO:0000256" key="7">
    <source>
        <dbReference type="RuleBase" id="RU363032"/>
    </source>
</evidence>
<keyword evidence="2 7" id="KW-0813">Transport</keyword>
<organism evidence="9 10">
    <name type="scientific">Paenibacillus auburnensis</name>
    <dbReference type="NCBI Taxonomy" id="2905649"/>
    <lineage>
        <taxon>Bacteria</taxon>
        <taxon>Bacillati</taxon>
        <taxon>Bacillota</taxon>
        <taxon>Bacilli</taxon>
        <taxon>Bacillales</taxon>
        <taxon>Paenibacillaceae</taxon>
        <taxon>Paenibacillus</taxon>
    </lineage>
</organism>
<feature type="transmembrane region" description="Helical" evidence="7">
    <location>
        <begin position="94"/>
        <end position="115"/>
    </location>
</feature>
<feature type="transmembrane region" description="Helical" evidence="7">
    <location>
        <begin position="127"/>
        <end position="147"/>
    </location>
</feature>
<keyword evidence="3" id="KW-1003">Cell membrane</keyword>
<keyword evidence="4 7" id="KW-0812">Transmembrane</keyword>
<dbReference type="CDD" id="cd06261">
    <property type="entry name" value="TM_PBP2"/>
    <property type="match status" value="1"/>
</dbReference>
<comment type="caution">
    <text evidence="9">The sequence shown here is derived from an EMBL/GenBank/DDBJ whole genome shotgun (WGS) entry which is preliminary data.</text>
</comment>
<dbReference type="PANTHER" id="PTHR30193">
    <property type="entry name" value="ABC TRANSPORTER PERMEASE PROTEIN"/>
    <property type="match status" value="1"/>
</dbReference>
<name>A0ABM9BWE3_9BACL</name>
<keyword evidence="5 7" id="KW-1133">Transmembrane helix</keyword>